<dbReference type="PROSITE" id="PS50943">
    <property type="entry name" value="HTH_CROC1"/>
    <property type="match status" value="1"/>
</dbReference>
<accession>Q0W4A0</accession>
<evidence type="ECO:0000313" key="3">
    <source>
        <dbReference type="Proteomes" id="UP000000663"/>
    </source>
</evidence>
<dbReference type="eggNOG" id="arCOG01864">
    <property type="taxonomic scope" value="Archaea"/>
</dbReference>
<feature type="domain" description="HTH cro/C1-type" evidence="1">
    <location>
        <begin position="28"/>
        <end position="68"/>
    </location>
</feature>
<dbReference type="KEGG" id="rci:RCIX1539"/>
<proteinExistence type="predicted"/>
<dbReference type="CDD" id="cd00093">
    <property type="entry name" value="HTH_XRE"/>
    <property type="match status" value="1"/>
</dbReference>
<dbReference type="STRING" id="351160.RCIX1539"/>
<dbReference type="OrthoDB" id="145478at2157"/>
<dbReference type="SMART" id="SM00530">
    <property type="entry name" value="HTH_XRE"/>
    <property type="match status" value="1"/>
</dbReference>
<organism evidence="2 3">
    <name type="scientific">Methanocella arvoryzae (strain DSM 22066 / NBRC 105507 / MRE50)</name>
    <dbReference type="NCBI Taxonomy" id="351160"/>
    <lineage>
        <taxon>Archaea</taxon>
        <taxon>Methanobacteriati</taxon>
        <taxon>Methanobacteriota</taxon>
        <taxon>Stenosarchaea group</taxon>
        <taxon>Methanomicrobia</taxon>
        <taxon>Methanocellales</taxon>
        <taxon>Methanocellaceae</taxon>
        <taxon>Methanocella</taxon>
    </lineage>
</organism>
<dbReference type="Proteomes" id="UP000000663">
    <property type="component" value="Chromosome"/>
</dbReference>
<dbReference type="InterPro" id="IPR010982">
    <property type="entry name" value="Lambda_DNA-bd_dom_sf"/>
</dbReference>
<evidence type="ECO:0000259" key="1">
    <source>
        <dbReference type="PROSITE" id="PS50943"/>
    </source>
</evidence>
<dbReference type="Gene3D" id="1.10.260.40">
    <property type="entry name" value="lambda repressor-like DNA-binding domains"/>
    <property type="match status" value="1"/>
</dbReference>
<gene>
    <name evidence="2" type="ORF">RCIX1539</name>
</gene>
<name>Q0W4A0_METAR</name>
<reference evidence="2 3" key="1">
    <citation type="journal article" date="2006" name="Science">
        <title>Genome of rice cluster I archaea -- the key methane producers in the rice rhizosphere.</title>
        <authorList>
            <person name="Erkel C."/>
            <person name="Kube M."/>
            <person name="Reinhardt R."/>
            <person name="Liesack W."/>
        </authorList>
    </citation>
    <scope>NUCLEOTIDE SEQUENCE [LARGE SCALE GENOMIC DNA]</scope>
    <source>
        <strain evidence="3">DSM 22066 / NBRC 105507 / MRE50</strain>
    </source>
</reference>
<evidence type="ECO:0000313" key="2">
    <source>
        <dbReference type="EMBL" id="CAJ36793.1"/>
    </source>
</evidence>
<dbReference type="SUPFAM" id="SSF47413">
    <property type="entry name" value="lambda repressor-like DNA-binding domains"/>
    <property type="match status" value="1"/>
</dbReference>
<dbReference type="InterPro" id="IPR001387">
    <property type="entry name" value="Cro/C1-type_HTH"/>
</dbReference>
<keyword evidence="3" id="KW-1185">Reference proteome</keyword>
<dbReference type="EMBL" id="AM114193">
    <property type="protein sequence ID" value="CAJ36793.1"/>
    <property type="molecule type" value="Genomic_DNA"/>
</dbReference>
<dbReference type="GO" id="GO:0003677">
    <property type="term" value="F:DNA binding"/>
    <property type="evidence" value="ECO:0007669"/>
    <property type="project" value="InterPro"/>
</dbReference>
<dbReference type="AlphaFoldDB" id="Q0W4A0"/>
<protein>
    <recommendedName>
        <fullName evidence="1">HTH cro/C1-type domain-containing protein</fullName>
    </recommendedName>
</protein>
<sequence>MYTPEWILNMANQVAGDIVNSPGRGRLIQDYRCKMHLTQDELSLIMRLRRETISRIENGKVTPTLAFIHVFSGVMALMEAVKTFRSQGKGIEYPYFSRIGAELGVPQDRIMSIIDLAIQSFDEKRRKAICNLS</sequence>
<dbReference type="Pfam" id="PF01381">
    <property type="entry name" value="HTH_3"/>
    <property type="match status" value="1"/>
</dbReference>